<reference evidence="2 3" key="1">
    <citation type="submission" date="2019-10" db="EMBL/GenBank/DDBJ databases">
        <title>Draft Genome Sequence of the Caffeine Degrading Methylotroph Methylorubrum populi PINKEL.</title>
        <authorList>
            <person name="Dawson S.C."/>
            <person name="Zhang X."/>
            <person name="Wright M.E."/>
            <person name="Sharma G."/>
            <person name="Langner J.T."/>
            <person name="Ditty J.L."/>
            <person name="Subuyuj G.A."/>
        </authorList>
    </citation>
    <scope>NUCLEOTIDE SEQUENCE [LARGE SCALE GENOMIC DNA]</scope>
    <source>
        <strain evidence="2 3">Pinkel</strain>
    </source>
</reference>
<keyword evidence="2" id="KW-0378">Hydrolase</keyword>
<accession>A0A833J4I4</accession>
<gene>
    <name evidence="2" type="ORF">F8B43_4059</name>
</gene>
<dbReference type="Gene3D" id="1.10.101.10">
    <property type="entry name" value="PGBD-like superfamily/PGBD"/>
    <property type="match status" value="1"/>
</dbReference>
<dbReference type="InterPro" id="IPR036365">
    <property type="entry name" value="PGBD-like_sf"/>
</dbReference>
<comment type="caution">
    <text evidence="2">The sequence shown here is derived from an EMBL/GenBank/DDBJ whole genome shotgun (WGS) entry which is preliminary data.</text>
</comment>
<dbReference type="InterPro" id="IPR002477">
    <property type="entry name" value="Peptidoglycan-bd-like"/>
</dbReference>
<name>A0A833J4I4_9HYPH</name>
<evidence type="ECO:0000313" key="3">
    <source>
        <dbReference type="Proteomes" id="UP000469949"/>
    </source>
</evidence>
<dbReference type="Pfam" id="PF01471">
    <property type="entry name" value="PG_binding_1"/>
    <property type="match status" value="1"/>
</dbReference>
<dbReference type="InterPro" id="IPR013423">
    <property type="entry name" value="CHP02594"/>
</dbReference>
<dbReference type="SUPFAM" id="SSF47090">
    <property type="entry name" value="PGBD-like"/>
    <property type="match status" value="1"/>
</dbReference>
<feature type="domain" description="Peptidoglycan binding-like" evidence="1">
    <location>
        <begin position="2"/>
        <end position="57"/>
    </location>
</feature>
<dbReference type="GO" id="GO:0016787">
    <property type="term" value="F:hydrolase activity"/>
    <property type="evidence" value="ECO:0007669"/>
    <property type="project" value="UniProtKB-KW"/>
</dbReference>
<dbReference type="EMBL" id="WEKV01000016">
    <property type="protein sequence ID" value="KAB7783497.1"/>
    <property type="molecule type" value="Genomic_DNA"/>
</dbReference>
<evidence type="ECO:0000259" key="1">
    <source>
        <dbReference type="Pfam" id="PF01471"/>
    </source>
</evidence>
<sequence>MDVAAIQRALLARGYDLGPSGADGDAGPRTIAAVTAFQRSAGLVADGIAGPKTQAALQKDDISERREAPEKPGWLVLAEGELGVREGAGAANNPRVVQLFADAGFSGIKQDSVAWCAAAVGAMLKRAGHKPSGSLAARSYEAWGVGLKEPALGAIATKKRGNSSWQGHVGFVVGANASQIFLLGGNQGDAWSVAAFPRKEFTAFRWPADVPLPAAHKLPTTIAGARSGVSEA</sequence>
<protein>
    <submittedName>
        <fullName evidence="2">Cell wall-associated hydrolases (Invasion-associated proteins)</fullName>
    </submittedName>
</protein>
<dbReference type="InterPro" id="IPR036366">
    <property type="entry name" value="PGBDSf"/>
</dbReference>
<proteinExistence type="predicted"/>
<dbReference type="Proteomes" id="UP000469949">
    <property type="component" value="Unassembled WGS sequence"/>
</dbReference>
<dbReference type="RefSeq" id="WP_152278168.1">
    <property type="nucleotide sequence ID" value="NZ_WEKV01000016.1"/>
</dbReference>
<evidence type="ECO:0000313" key="2">
    <source>
        <dbReference type="EMBL" id="KAB7783497.1"/>
    </source>
</evidence>
<dbReference type="NCBIfam" id="TIGR02594">
    <property type="entry name" value="TIGR02594 family protein"/>
    <property type="match status" value="1"/>
</dbReference>
<organism evidence="2 3">
    <name type="scientific">Methylorubrum populi</name>
    <dbReference type="NCBI Taxonomy" id="223967"/>
    <lineage>
        <taxon>Bacteria</taxon>
        <taxon>Pseudomonadati</taxon>
        <taxon>Pseudomonadota</taxon>
        <taxon>Alphaproteobacteria</taxon>
        <taxon>Hyphomicrobiales</taxon>
        <taxon>Methylobacteriaceae</taxon>
        <taxon>Methylorubrum</taxon>
    </lineage>
</organism>
<dbReference type="AlphaFoldDB" id="A0A833J4I4"/>